<keyword evidence="3" id="KW-1003">Cell membrane</keyword>
<proteinExistence type="predicted"/>
<keyword evidence="6 7" id="KW-0472">Membrane</keyword>
<evidence type="ECO:0000313" key="8">
    <source>
        <dbReference type="EMBL" id="BAT60633.1"/>
    </source>
</evidence>
<evidence type="ECO:0000256" key="2">
    <source>
        <dbReference type="ARBA" id="ARBA00022448"/>
    </source>
</evidence>
<feature type="transmembrane region" description="Helical" evidence="7">
    <location>
        <begin position="257"/>
        <end position="277"/>
    </location>
</feature>
<dbReference type="PANTHER" id="PTHR36838">
    <property type="entry name" value="AUXIN EFFLUX CARRIER FAMILY PROTEIN"/>
    <property type="match status" value="1"/>
</dbReference>
<dbReference type="GO" id="GO:0055085">
    <property type="term" value="P:transmembrane transport"/>
    <property type="evidence" value="ECO:0007669"/>
    <property type="project" value="InterPro"/>
</dbReference>
<dbReference type="Proteomes" id="UP000236884">
    <property type="component" value="Chromosome"/>
</dbReference>
<keyword evidence="4 7" id="KW-0812">Transmembrane</keyword>
<dbReference type="RefSeq" id="WP_096357022.1">
    <property type="nucleotide sequence ID" value="NZ_AP014946.1"/>
</dbReference>
<evidence type="ECO:0000256" key="7">
    <source>
        <dbReference type="SAM" id="Phobius"/>
    </source>
</evidence>
<name>A0A0S3PXH7_9BRAD</name>
<dbReference type="PANTHER" id="PTHR36838:SF3">
    <property type="entry name" value="TRANSPORTER AUXIN EFFLUX CARRIER EC FAMILY"/>
    <property type="match status" value="1"/>
</dbReference>
<dbReference type="GO" id="GO:0016020">
    <property type="term" value="C:membrane"/>
    <property type="evidence" value="ECO:0007669"/>
    <property type="project" value="UniProtKB-SubCell"/>
</dbReference>
<feature type="transmembrane region" description="Helical" evidence="7">
    <location>
        <begin position="167"/>
        <end position="187"/>
    </location>
</feature>
<evidence type="ECO:0000313" key="9">
    <source>
        <dbReference type="Proteomes" id="UP000236884"/>
    </source>
</evidence>
<feature type="transmembrane region" description="Helical" evidence="7">
    <location>
        <begin position="289"/>
        <end position="309"/>
    </location>
</feature>
<keyword evidence="5 7" id="KW-1133">Transmembrane helix</keyword>
<feature type="transmembrane region" description="Helical" evidence="7">
    <location>
        <begin position="123"/>
        <end position="146"/>
    </location>
</feature>
<dbReference type="EMBL" id="AP014946">
    <property type="protein sequence ID" value="BAT60633.1"/>
    <property type="molecule type" value="Genomic_DNA"/>
</dbReference>
<comment type="subcellular location">
    <subcellularLocation>
        <location evidence="1">Membrane</location>
        <topology evidence="1">Multi-pass membrane protein</topology>
    </subcellularLocation>
</comment>
<reference evidence="8 9" key="1">
    <citation type="submission" date="2015-08" db="EMBL/GenBank/DDBJ databases">
        <title>Investigation of the bacterial diversity of lava forest soil.</title>
        <authorList>
            <person name="Lee J.S."/>
        </authorList>
    </citation>
    <scope>NUCLEOTIDE SEQUENCE [LARGE SCALE GENOMIC DNA]</scope>
    <source>
        <strain evidence="8 9">GJW-30</strain>
    </source>
</reference>
<keyword evidence="2" id="KW-0813">Transport</keyword>
<evidence type="ECO:0000256" key="4">
    <source>
        <dbReference type="ARBA" id="ARBA00022692"/>
    </source>
</evidence>
<dbReference type="AlphaFoldDB" id="A0A0S3PXH7"/>
<keyword evidence="9" id="KW-1185">Reference proteome</keyword>
<sequence length="319" mass="34305">MIDVVNLALPFFGLIFLGYACGKYKQIPDTGLAWMNFFLIYVALPVLFYRVMARTPFEQVANPRFVVATTISTFIAFALAFLVTSLVRRGQFPQAVIAGLAGGYGNIGYMGPGLAFATLGVEAAAPIALIFCFDNILLFTLVPLLMAFAGSRDKSLATTIGEILRGVLLHPFIIATVLGVISAALQLQLPIALDRMMQFLENAAAPCALFVLGVTVALRPMTKVAWEVPAVVLIKLVAHPLLALTMLSILGPQPATWVYTAVLMAALPPALNGFIMARQYDTWVPQASSSVLLGTLVSVLTLTTVMWLVKAKLLPTALF</sequence>
<evidence type="ECO:0000256" key="3">
    <source>
        <dbReference type="ARBA" id="ARBA00022475"/>
    </source>
</evidence>
<dbReference type="InterPro" id="IPR004776">
    <property type="entry name" value="Mem_transp_PIN-like"/>
</dbReference>
<feature type="transmembrane region" description="Helical" evidence="7">
    <location>
        <begin position="65"/>
        <end position="87"/>
    </location>
</feature>
<feature type="transmembrane region" description="Helical" evidence="7">
    <location>
        <begin position="230"/>
        <end position="251"/>
    </location>
</feature>
<dbReference type="Pfam" id="PF03547">
    <property type="entry name" value="Mem_trans"/>
    <property type="match status" value="1"/>
</dbReference>
<accession>A0A0S3PXH7</accession>
<feature type="transmembrane region" description="Helical" evidence="7">
    <location>
        <begin position="199"/>
        <end position="218"/>
    </location>
</feature>
<evidence type="ECO:0000256" key="5">
    <source>
        <dbReference type="ARBA" id="ARBA00022989"/>
    </source>
</evidence>
<dbReference type="KEGG" id="vgo:GJW-30_1_03181"/>
<evidence type="ECO:0000256" key="6">
    <source>
        <dbReference type="ARBA" id="ARBA00023136"/>
    </source>
</evidence>
<gene>
    <name evidence="8" type="ORF">GJW-30_1_03181</name>
</gene>
<feature type="transmembrane region" description="Helical" evidence="7">
    <location>
        <begin position="32"/>
        <end position="53"/>
    </location>
</feature>
<dbReference type="OrthoDB" id="7329340at2"/>
<evidence type="ECO:0000256" key="1">
    <source>
        <dbReference type="ARBA" id="ARBA00004141"/>
    </source>
</evidence>
<organism evidence="8 9">
    <name type="scientific">Variibacter gotjawalensis</name>
    <dbReference type="NCBI Taxonomy" id="1333996"/>
    <lineage>
        <taxon>Bacteria</taxon>
        <taxon>Pseudomonadati</taxon>
        <taxon>Pseudomonadota</taxon>
        <taxon>Alphaproteobacteria</taxon>
        <taxon>Hyphomicrobiales</taxon>
        <taxon>Nitrobacteraceae</taxon>
        <taxon>Variibacter</taxon>
    </lineage>
</organism>
<protein>
    <submittedName>
        <fullName evidence="8">Putative transporter YfdV</fullName>
    </submittedName>
</protein>